<accession>A0A7T3CF29</accession>
<dbReference type="Gene3D" id="3.30.420.40">
    <property type="match status" value="1"/>
</dbReference>
<dbReference type="Gene3D" id="3.30.420.150">
    <property type="entry name" value="Exopolyphosphatase. Domain 2"/>
    <property type="match status" value="1"/>
</dbReference>
<dbReference type="InterPro" id="IPR050273">
    <property type="entry name" value="GppA/Ppx_hydrolase"/>
</dbReference>
<dbReference type="GO" id="GO:0016462">
    <property type="term" value="F:pyrophosphatase activity"/>
    <property type="evidence" value="ECO:0007669"/>
    <property type="project" value="TreeGrafter"/>
</dbReference>
<evidence type="ECO:0000259" key="1">
    <source>
        <dbReference type="Pfam" id="PF02541"/>
    </source>
</evidence>
<organism evidence="2 3">
    <name type="scientific">Rothia kristinae</name>
    <dbReference type="NCBI Taxonomy" id="37923"/>
    <lineage>
        <taxon>Bacteria</taxon>
        <taxon>Bacillati</taxon>
        <taxon>Actinomycetota</taxon>
        <taxon>Actinomycetes</taxon>
        <taxon>Micrococcales</taxon>
        <taxon>Micrococcaceae</taxon>
        <taxon>Rothia</taxon>
    </lineage>
</organism>
<dbReference type="AlphaFoldDB" id="A0A7T3CF29"/>
<dbReference type="EMBL" id="CP065738">
    <property type="protein sequence ID" value="QPT52965.1"/>
    <property type="molecule type" value="Genomic_DNA"/>
</dbReference>
<dbReference type="KEGG" id="rkr:I6G21_06475"/>
<dbReference type="GeneID" id="61263023"/>
<name>A0A7T3CF29_9MICC</name>
<dbReference type="Pfam" id="PF02541">
    <property type="entry name" value="Ppx-GppA"/>
    <property type="match status" value="1"/>
</dbReference>
<feature type="domain" description="Ppx/GppA phosphatase N-terminal" evidence="1">
    <location>
        <begin position="31"/>
        <end position="292"/>
    </location>
</feature>
<evidence type="ECO:0000313" key="2">
    <source>
        <dbReference type="EMBL" id="QPT52965.1"/>
    </source>
</evidence>
<proteinExistence type="predicted"/>
<reference evidence="2 3" key="1">
    <citation type="submission" date="2020-12" db="EMBL/GenBank/DDBJ databases">
        <title>FDA dAtabase for Regulatory Grade micrObial Sequences (FDA-ARGOS): Supporting development and validation of Infectious Disease Dx tests.</title>
        <authorList>
            <person name="Sproer C."/>
            <person name="Gronow S."/>
            <person name="Severitt S."/>
            <person name="Schroder I."/>
            <person name="Tallon L."/>
            <person name="Sadzewicz L."/>
            <person name="Zhao X."/>
            <person name="Boylan J."/>
            <person name="Ott S."/>
            <person name="Bowen H."/>
            <person name="Vavikolanu K."/>
            <person name="Mehta A."/>
            <person name="Aluvathingal J."/>
            <person name="Nadendla S."/>
            <person name="Lowell S."/>
            <person name="Myers T."/>
            <person name="Yan Y."/>
            <person name="Sichtig H."/>
        </authorList>
    </citation>
    <scope>NUCLEOTIDE SEQUENCE [LARGE SCALE GENOMIC DNA]</scope>
    <source>
        <strain evidence="2 3">FDAARGOS_864</strain>
    </source>
</reference>
<dbReference type="RefSeq" id="WP_129357831.1">
    <property type="nucleotide sequence ID" value="NZ_CP065738.1"/>
</dbReference>
<dbReference type="InterPro" id="IPR003695">
    <property type="entry name" value="Ppx_GppA_N"/>
</dbReference>
<dbReference type="SUPFAM" id="SSF53067">
    <property type="entry name" value="Actin-like ATPase domain"/>
    <property type="match status" value="2"/>
</dbReference>
<dbReference type="InterPro" id="IPR043129">
    <property type="entry name" value="ATPase_NBD"/>
</dbReference>
<sequence>MRVGAIDCGTNSIRLLIADAGSDAPGSAPRLRDVVREMRIVRLGAGVDATGWLSEEALQRTFEAAGAYAEQLRRHEVDRVRMVATSATRDAGNRQAFAAGIRERLGIEPEVISGDEEARLSFAGAAAAVPQAAAPQAAAGRSLVVDIGGGSTEFVLGEADGVIAARSHDIGSVRLTERYLSSNPPTEAQLRRLVEDVDAAVEATLETVPLDTATRLIGVAGSVTTVTARALGLRRYDSQAVHGAELGIEEITAAAGELTRMTREQRSDLEYMPAGREDVIGAGAQIWARIAQRIGELTEGRIRTAVTSEQDILDGIALSLLS</sequence>
<dbReference type="PANTHER" id="PTHR30005:SF13">
    <property type="entry name" value="EXOPOLYPHOSPHATASE 2"/>
    <property type="match status" value="1"/>
</dbReference>
<dbReference type="PANTHER" id="PTHR30005">
    <property type="entry name" value="EXOPOLYPHOSPHATASE"/>
    <property type="match status" value="1"/>
</dbReference>
<protein>
    <submittedName>
        <fullName evidence="2">Ppx/GppA family phosphatase</fullName>
    </submittedName>
</protein>
<dbReference type="Proteomes" id="UP000594975">
    <property type="component" value="Chromosome"/>
</dbReference>
<evidence type="ECO:0000313" key="3">
    <source>
        <dbReference type="Proteomes" id="UP000594975"/>
    </source>
</evidence>
<gene>
    <name evidence="2" type="ORF">I6G21_06475</name>
</gene>